<reference evidence="2" key="1">
    <citation type="submission" date="2021-06" db="EMBL/GenBank/DDBJ databases">
        <title>Comparative genomics, transcriptomics and evolutionary studies reveal genomic signatures of adaptation to plant cell wall in hemibiotrophic fungi.</title>
        <authorList>
            <consortium name="DOE Joint Genome Institute"/>
            <person name="Baroncelli R."/>
            <person name="Diaz J.F."/>
            <person name="Benocci T."/>
            <person name="Peng M."/>
            <person name="Battaglia E."/>
            <person name="Haridas S."/>
            <person name="Andreopoulos W."/>
            <person name="Labutti K."/>
            <person name="Pangilinan J."/>
            <person name="Floch G.L."/>
            <person name="Makela M.R."/>
            <person name="Henrissat B."/>
            <person name="Grigoriev I.V."/>
            <person name="Crouch J.A."/>
            <person name="De Vries R.P."/>
            <person name="Sukno S.A."/>
            <person name="Thon M.R."/>
        </authorList>
    </citation>
    <scope>NUCLEOTIDE SEQUENCE</scope>
    <source>
        <strain evidence="2">CBS 125086</strain>
    </source>
</reference>
<dbReference type="RefSeq" id="XP_060420978.1">
    <property type="nucleotide sequence ID" value="XM_060556381.1"/>
</dbReference>
<dbReference type="AlphaFoldDB" id="A0AAD8VAJ9"/>
<dbReference type="Proteomes" id="UP001230504">
    <property type="component" value="Unassembled WGS sequence"/>
</dbReference>
<sequence length="192" mass="21699">MLRGQHSTTRHLHKHLIATPRLAVQVTSTTILSRRRLFRPHTTPYSQQPLPHHRNLGRPSDITRPALSVSLVGVSVSLLDSQGSAPSVQVARCPPPSPPEYQLRPTHSDTSFETARDNLAPEHGLFSLTGVRSDARRYWTSWLLRRAVCFGKTWRILYCRCLNCFVSSRGSSKGRVCLLVRIATVSRYIKKH</sequence>
<gene>
    <name evidence="2" type="ORF">LY79DRAFT_533752</name>
</gene>
<keyword evidence="3" id="KW-1185">Reference proteome</keyword>
<protein>
    <submittedName>
        <fullName evidence="2">Uncharacterized protein</fullName>
    </submittedName>
</protein>
<proteinExistence type="predicted"/>
<accession>A0AAD8VAJ9</accession>
<name>A0AAD8VAJ9_9PEZI</name>
<feature type="region of interest" description="Disordered" evidence="1">
    <location>
        <begin position="86"/>
        <end position="108"/>
    </location>
</feature>
<comment type="caution">
    <text evidence="2">The sequence shown here is derived from an EMBL/GenBank/DDBJ whole genome shotgun (WGS) entry which is preliminary data.</text>
</comment>
<evidence type="ECO:0000256" key="1">
    <source>
        <dbReference type="SAM" id="MobiDB-lite"/>
    </source>
</evidence>
<evidence type="ECO:0000313" key="3">
    <source>
        <dbReference type="Proteomes" id="UP001230504"/>
    </source>
</evidence>
<dbReference type="GeneID" id="85440621"/>
<dbReference type="EMBL" id="JAHLJV010000001">
    <property type="protein sequence ID" value="KAK1600482.1"/>
    <property type="molecule type" value="Genomic_DNA"/>
</dbReference>
<evidence type="ECO:0000313" key="2">
    <source>
        <dbReference type="EMBL" id="KAK1600482.1"/>
    </source>
</evidence>
<organism evidence="2 3">
    <name type="scientific">Colletotrichum navitas</name>
    <dbReference type="NCBI Taxonomy" id="681940"/>
    <lineage>
        <taxon>Eukaryota</taxon>
        <taxon>Fungi</taxon>
        <taxon>Dikarya</taxon>
        <taxon>Ascomycota</taxon>
        <taxon>Pezizomycotina</taxon>
        <taxon>Sordariomycetes</taxon>
        <taxon>Hypocreomycetidae</taxon>
        <taxon>Glomerellales</taxon>
        <taxon>Glomerellaceae</taxon>
        <taxon>Colletotrichum</taxon>
        <taxon>Colletotrichum graminicola species complex</taxon>
    </lineage>
</organism>